<keyword evidence="2" id="KW-1185">Reference proteome</keyword>
<organism evidence="1 2">
    <name type="scientific">Pseudochrobactrum kiredjianiae</name>
    <dbReference type="NCBI Taxonomy" id="386305"/>
    <lineage>
        <taxon>Bacteria</taxon>
        <taxon>Pseudomonadati</taxon>
        <taxon>Pseudomonadota</taxon>
        <taxon>Alphaproteobacteria</taxon>
        <taxon>Hyphomicrobiales</taxon>
        <taxon>Brucellaceae</taxon>
        <taxon>Pseudochrobactrum</taxon>
    </lineage>
</organism>
<gene>
    <name evidence="1" type="ORF">ACFQ35_06530</name>
</gene>
<reference evidence="2" key="1">
    <citation type="journal article" date="2019" name="Int. J. Syst. Evol. Microbiol.">
        <title>The Global Catalogue of Microorganisms (GCM) 10K type strain sequencing project: providing services to taxonomists for standard genome sequencing and annotation.</title>
        <authorList>
            <consortium name="The Broad Institute Genomics Platform"/>
            <consortium name="The Broad Institute Genome Sequencing Center for Infectious Disease"/>
            <person name="Wu L."/>
            <person name="Ma J."/>
        </authorList>
    </citation>
    <scope>NUCLEOTIDE SEQUENCE [LARGE SCALE GENOMIC DNA]</scope>
    <source>
        <strain evidence="2">CCUG 49584</strain>
    </source>
</reference>
<evidence type="ECO:0000313" key="1">
    <source>
        <dbReference type="EMBL" id="MFD1226806.1"/>
    </source>
</evidence>
<comment type="caution">
    <text evidence="1">The sequence shown here is derived from an EMBL/GenBank/DDBJ whole genome shotgun (WGS) entry which is preliminary data.</text>
</comment>
<proteinExistence type="predicted"/>
<accession>A0ABW3V2K6</accession>
<protein>
    <submittedName>
        <fullName evidence="1">Uncharacterized protein</fullName>
    </submittedName>
</protein>
<dbReference type="RefSeq" id="WP_289387446.1">
    <property type="nucleotide sequence ID" value="NZ_JAUCBM010000005.1"/>
</dbReference>
<name>A0ABW3V2K6_9HYPH</name>
<evidence type="ECO:0000313" key="2">
    <source>
        <dbReference type="Proteomes" id="UP001597263"/>
    </source>
</evidence>
<dbReference type="EMBL" id="JBHTMA010000033">
    <property type="protein sequence ID" value="MFD1226806.1"/>
    <property type="molecule type" value="Genomic_DNA"/>
</dbReference>
<dbReference type="Proteomes" id="UP001597263">
    <property type="component" value="Unassembled WGS sequence"/>
</dbReference>
<sequence length="62" mass="7003">MDHKVEREKVRYTRAQIRSAAIIAKEQGVSVRLEADGSLSVQPAPLTDTYPLLIEQKNIVRL</sequence>